<dbReference type="EMBL" id="JACBNY010000002">
    <property type="protein sequence ID" value="MBA0015876.1"/>
    <property type="molecule type" value="Genomic_DNA"/>
</dbReference>
<protein>
    <submittedName>
        <fullName evidence="2">ABC transporter permease</fullName>
    </submittedName>
</protein>
<dbReference type="GeneID" id="303194229"/>
<feature type="transmembrane region" description="Helical" evidence="1">
    <location>
        <begin position="212"/>
        <end position="237"/>
    </location>
</feature>
<feature type="transmembrane region" description="Helical" evidence="1">
    <location>
        <begin position="168"/>
        <end position="191"/>
    </location>
</feature>
<comment type="caution">
    <text evidence="2">The sequence shown here is derived from an EMBL/GenBank/DDBJ whole genome shotgun (WGS) entry which is preliminary data.</text>
</comment>
<keyword evidence="1" id="KW-0812">Transmembrane</keyword>
<dbReference type="PANTHER" id="PTHR37305:SF1">
    <property type="entry name" value="MEMBRANE PROTEIN"/>
    <property type="match status" value="1"/>
</dbReference>
<keyword evidence="3" id="KW-1185">Reference proteome</keyword>
<feature type="transmembrane region" description="Helical" evidence="1">
    <location>
        <begin position="261"/>
        <end position="282"/>
    </location>
</feature>
<accession>A0A7V8MZK2</accession>
<evidence type="ECO:0000313" key="3">
    <source>
        <dbReference type="Proteomes" id="UP000530186"/>
    </source>
</evidence>
<keyword evidence="1" id="KW-0472">Membrane</keyword>
<gene>
    <name evidence="2" type="ORF">HZR21_01745</name>
</gene>
<dbReference type="AlphaFoldDB" id="A0A7V8MZK2"/>
<sequence>MTLFYFELKRFIKNPKNKICLALLALIFFGLFVMEQTTFKQKFSEVNLVMTRENLQQTKHWVENLQNQAKLNPDDKETAQALLVAQENVKIFSSQLSALEKKDFDKFAELNNQQNSAQLKLIPQKDSDEYRSLVSNIKYYEAVKAVNGKMSATTNDTSESAFKVGYSAVAWLSSTAIFVLITVLIADTVSSEIESSQIRFYQLIGGRKFKHLLLKLGVPILSVLSVTFISFFCQYLIKGAMNSFGTWRYPYLMADGTIQPIWQVSLKAVLVFVVALIFIGSLGQLLALIFKKSLVVIGLIVVCLTGFLTLAQEEWFQLIKKFLPFEYLGYGQIINDAKILPNNALIIGLIYLVSLSLLFIVTSGYLYQHYHYRKVGRS</sequence>
<reference evidence="2 3" key="1">
    <citation type="submission" date="2020-07" db="EMBL/GenBank/DDBJ databases">
        <authorList>
            <person name="Hilgarth M."/>
            <person name="Werum V."/>
            <person name="Vogel R.F."/>
        </authorList>
    </citation>
    <scope>NUCLEOTIDE SEQUENCE [LARGE SCALE GENOMIC DNA]</scope>
    <source>
        <strain evidence="2 3">DSM 28961</strain>
    </source>
</reference>
<evidence type="ECO:0000256" key="1">
    <source>
        <dbReference type="SAM" id="Phobius"/>
    </source>
</evidence>
<organism evidence="2 3">
    <name type="scientific">Pseudolactococcus laudensis</name>
    <dbReference type="NCBI Taxonomy" id="1494461"/>
    <lineage>
        <taxon>Bacteria</taxon>
        <taxon>Bacillati</taxon>
        <taxon>Bacillota</taxon>
        <taxon>Bacilli</taxon>
        <taxon>Lactobacillales</taxon>
        <taxon>Streptococcaceae</taxon>
        <taxon>Pseudolactococcus</taxon>
    </lineage>
</organism>
<name>A0A7V8MZK2_9LACT</name>
<dbReference type="RefSeq" id="WP_180745897.1">
    <property type="nucleotide sequence ID" value="NZ_CBCRWQ010000001.1"/>
</dbReference>
<keyword evidence="1" id="KW-1133">Transmembrane helix</keyword>
<dbReference type="Proteomes" id="UP000530186">
    <property type="component" value="Unassembled WGS sequence"/>
</dbReference>
<evidence type="ECO:0000313" key="2">
    <source>
        <dbReference type="EMBL" id="MBA0015876.1"/>
    </source>
</evidence>
<dbReference type="PANTHER" id="PTHR37305">
    <property type="entry name" value="INTEGRAL MEMBRANE PROTEIN-RELATED"/>
    <property type="match status" value="1"/>
</dbReference>
<feature type="transmembrane region" description="Helical" evidence="1">
    <location>
        <begin position="294"/>
        <end position="311"/>
    </location>
</feature>
<feature type="transmembrane region" description="Helical" evidence="1">
    <location>
        <begin position="344"/>
        <end position="367"/>
    </location>
</feature>
<proteinExistence type="predicted"/>